<dbReference type="InterPro" id="IPR029058">
    <property type="entry name" value="AB_hydrolase_fold"/>
</dbReference>
<dbReference type="InterPro" id="IPR012223">
    <property type="entry name" value="TEII"/>
</dbReference>
<comment type="similarity">
    <text evidence="1">Belongs to the thioesterase family.</text>
</comment>
<evidence type="ECO:0000313" key="4">
    <source>
        <dbReference type="Proteomes" id="UP000199473"/>
    </source>
</evidence>
<dbReference type="Proteomes" id="UP000199473">
    <property type="component" value="Unassembled WGS sequence"/>
</dbReference>
<evidence type="ECO:0000313" key="3">
    <source>
        <dbReference type="EMBL" id="SFK44158.1"/>
    </source>
</evidence>
<dbReference type="GO" id="GO:0008610">
    <property type="term" value="P:lipid biosynthetic process"/>
    <property type="evidence" value="ECO:0007669"/>
    <property type="project" value="TreeGrafter"/>
</dbReference>
<dbReference type="Pfam" id="PF00975">
    <property type="entry name" value="Thioesterase"/>
    <property type="match status" value="1"/>
</dbReference>
<reference evidence="3 4" key="1">
    <citation type="submission" date="2016-10" db="EMBL/GenBank/DDBJ databases">
        <authorList>
            <person name="de Groot N.N."/>
        </authorList>
    </citation>
    <scope>NUCLEOTIDE SEQUENCE [LARGE SCALE GENOMIC DNA]</scope>
    <source>
        <strain evidence="3 4">DSM 19981</strain>
    </source>
</reference>
<accession>A0A1I3ZJ74</accession>
<dbReference type="EMBL" id="FOSQ01000002">
    <property type="protein sequence ID" value="SFK44158.1"/>
    <property type="molecule type" value="Genomic_DNA"/>
</dbReference>
<proteinExistence type="inferred from homology"/>
<keyword evidence="4" id="KW-1185">Reference proteome</keyword>
<evidence type="ECO:0000256" key="1">
    <source>
        <dbReference type="ARBA" id="ARBA00007169"/>
    </source>
</evidence>
<dbReference type="AlphaFoldDB" id="A0A1I3ZJ74"/>
<dbReference type="STRING" id="1123062.SAMN02745775_102541"/>
<organism evidence="3 4">
    <name type="scientific">Falsiroseomonas stagni DSM 19981</name>
    <dbReference type="NCBI Taxonomy" id="1123062"/>
    <lineage>
        <taxon>Bacteria</taxon>
        <taxon>Pseudomonadati</taxon>
        <taxon>Pseudomonadota</taxon>
        <taxon>Alphaproteobacteria</taxon>
        <taxon>Acetobacterales</taxon>
        <taxon>Roseomonadaceae</taxon>
        <taxon>Falsiroseomonas</taxon>
    </lineage>
</organism>
<gene>
    <name evidence="3" type="ORF">SAMN02745775_102541</name>
</gene>
<dbReference type="Gene3D" id="3.40.50.1820">
    <property type="entry name" value="alpha/beta hydrolase"/>
    <property type="match status" value="1"/>
</dbReference>
<feature type="domain" description="Thioesterase" evidence="2">
    <location>
        <begin position="1"/>
        <end position="210"/>
    </location>
</feature>
<dbReference type="SUPFAM" id="SSF53474">
    <property type="entry name" value="alpha/beta-Hydrolases"/>
    <property type="match status" value="1"/>
</dbReference>
<dbReference type="PANTHER" id="PTHR11487">
    <property type="entry name" value="THIOESTERASE"/>
    <property type="match status" value="1"/>
</dbReference>
<dbReference type="PANTHER" id="PTHR11487:SF0">
    <property type="entry name" value="S-ACYL FATTY ACID SYNTHASE THIOESTERASE, MEDIUM CHAIN"/>
    <property type="match status" value="1"/>
</dbReference>
<evidence type="ECO:0000259" key="2">
    <source>
        <dbReference type="Pfam" id="PF00975"/>
    </source>
</evidence>
<dbReference type="OrthoDB" id="8480037at2"/>
<protein>
    <submittedName>
        <fullName evidence="3">Surfactin synthase thioesterase subunit</fullName>
    </submittedName>
</protein>
<sequence>MFHPLASLLPPSVAMAAVQLPGREARMAEAPFTRMKPLITAMADALAPALQQPTAFFGHSMGALLAYELARELVRRGQAPPVSLIVSGRRAPTFEGNEAPLHPLPDDAFVAELVRRYDAIPQAILAERELMALFLPILKADFAVFETHRHAPGATLACPIAIYGGDADPQTAEMDGWAALCAGPATRRVFPGGHFYLVPQRQALAAALSDDLGVLVGTG</sequence>
<name>A0A1I3ZJ74_9PROT</name>
<dbReference type="InterPro" id="IPR001031">
    <property type="entry name" value="Thioesterase"/>
</dbReference>